<dbReference type="STRING" id="930129.SAMN05216352_108168"/>
<dbReference type="RefSeq" id="WP_245917954.1">
    <property type="nucleotide sequence ID" value="NZ_FNDU01000008.1"/>
</dbReference>
<dbReference type="AlphaFoldDB" id="A0A1G8L613"/>
<dbReference type="InterPro" id="IPR001279">
    <property type="entry name" value="Metallo-B-lactamas"/>
</dbReference>
<proteinExistence type="predicted"/>
<feature type="domain" description="Metallo-beta-lactamase" evidence="1">
    <location>
        <begin position="18"/>
        <end position="198"/>
    </location>
</feature>
<evidence type="ECO:0000313" key="2">
    <source>
        <dbReference type="EMBL" id="SDI51021.1"/>
    </source>
</evidence>
<dbReference type="SMART" id="SM00849">
    <property type="entry name" value="Lactamase_B"/>
    <property type="match status" value="1"/>
</dbReference>
<accession>A0A1G8L613</accession>
<organism evidence="2 3">
    <name type="scientific">Alteribacillus bidgolensis</name>
    <dbReference type="NCBI Taxonomy" id="930129"/>
    <lineage>
        <taxon>Bacteria</taxon>
        <taxon>Bacillati</taxon>
        <taxon>Bacillota</taxon>
        <taxon>Bacilli</taxon>
        <taxon>Bacillales</taxon>
        <taxon>Bacillaceae</taxon>
        <taxon>Alteribacillus</taxon>
    </lineage>
</organism>
<dbReference type="Proteomes" id="UP000199017">
    <property type="component" value="Unassembled WGS sequence"/>
</dbReference>
<dbReference type="InterPro" id="IPR050855">
    <property type="entry name" value="NDM-1-like"/>
</dbReference>
<dbReference type="Pfam" id="PF00753">
    <property type="entry name" value="Lactamase_B"/>
    <property type="match status" value="1"/>
</dbReference>
<evidence type="ECO:0000259" key="1">
    <source>
        <dbReference type="SMART" id="SM00849"/>
    </source>
</evidence>
<protein>
    <submittedName>
        <fullName evidence="2">Glyoxylase, beta-lactamase superfamily II</fullName>
    </submittedName>
</protein>
<reference evidence="2 3" key="1">
    <citation type="submission" date="2016-10" db="EMBL/GenBank/DDBJ databases">
        <authorList>
            <person name="de Groot N.N."/>
        </authorList>
    </citation>
    <scope>NUCLEOTIDE SEQUENCE [LARGE SCALE GENOMIC DNA]</scope>
    <source>
        <strain evidence="3">P4B,CCM 7963,CECT 7998,DSM 25260,IBRC-M 10614,KCTC 13821</strain>
    </source>
</reference>
<name>A0A1G8L613_9BACI</name>
<dbReference type="PANTHER" id="PTHR42951">
    <property type="entry name" value="METALLO-BETA-LACTAMASE DOMAIN-CONTAINING"/>
    <property type="match status" value="1"/>
</dbReference>
<dbReference type="PANTHER" id="PTHR42951:SF17">
    <property type="entry name" value="METALLO-BETA-LACTAMASE DOMAIN-CONTAINING PROTEIN"/>
    <property type="match status" value="1"/>
</dbReference>
<dbReference type="InterPro" id="IPR036866">
    <property type="entry name" value="RibonucZ/Hydroxyglut_hydro"/>
</dbReference>
<dbReference type="EMBL" id="FNDU01000008">
    <property type="protein sequence ID" value="SDI51021.1"/>
    <property type="molecule type" value="Genomic_DNA"/>
</dbReference>
<gene>
    <name evidence="2" type="ORF">SAMN05216352_108168</name>
</gene>
<dbReference type="CDD" id="cd07721">
    <property type="entry name" value="yflN-like_MBL-fold"/>
    <property type="match status" value="1"/>
</dbReference>
<evidence type="ECO:0000313" key="3">
    <source>
        <dbReference type="Proteomes" id="UP000199017"/>
    </source>
</evidence>
<keyword evidence="3" id="KW-1185">Reference proteome</keyword>
<sequence length="227" mass="25439">MRQISEHIYKAEVWFGLKISAWVVKTERGSILVDTGMNFMSSVLLKLAREHGPLQMILLTHGHMDHTNGLPSILKKEKVSVYAHEQEIPYMEGDLIYPRRKKPEYLIKKGIAKKIPADEAGVLHTMMGLTPYFTPGHSPGHTVFYHSQDDVLLCGDLFTSKKRELSPPIKAFTANMEQAIESGKIVESLDPSLASICHGNDVTDPGSKYKIYEQKYGAKNKGKTNIS</sequence>
<dbReference type="Gene3D" id="3.60.15.10">
    <property type="entry name" value="Ribonuclease Z/Hydroxyacylglutathione hydrolase-like"/>
    <property type="match status" value="1"/>
</dbReference>
<dbReference type="SUPFAM" id="SSF56281">
    <property type="entry name" value="Metallo-hydrolase/oxidoreductase"/>
    <property type="match status" value="1"/>
</dbReference>